<dbReference type="PROSITE" id="PS01258">
    <property type="entry name" value="BH2"/>
    <property type="match status" value="1"/>
</dbReference>
<reference evidence="4" key="1">
    <citation type="submission" date="2025-08" db="UniProtKB">
        <authorList>
            <consortium name="Ensembl"/>
        </authorList>
    </citation>
    <scope>IDENTIFICATION</scope>
</reference>
<comment type="similarity">
    <text evidence="1">Belongs to the Bcl-2 family.</text>
</comment>
<dbReference type="InterPro" id="IPR002475">
    <property type="entry name" value="Bcl2-like"/>
</dbReference>
<dbReference type="AlphaFoldDB" id="A0A3Q3GJH9"/>
<dbReference type="InterPro" id="IPR046371">
    <property type="entry name" value="Bcl-2_BH1-3"/>
</dbReference>
<dbReference type="InterPro" id="IPR026298">
    <property type="entry name" value="Bcl-2_fam"/>
</dbReference>
<dbReference type="Proteomes" id="UP000261660">
    <property type="component" value="Unplaced"/>
</dbReference>
<proteinExistence type="inferred from homology"/>
<dbReference type="InParanoid" id="A0A3Q3GJH9"/>
<dbReference type="SMART" id="SM00337">
    <property type="entry name" value="BCL"/>
    <property type="match status" value="1"/>
</dbReference>
<evidence type="ECO:0000313" key="5">
    <source>
        <dbReference type="Proteomes" id="UP000261660"/>
    </source>
</evidence>
<evidence type="ECO:0000259" key="3">
    <source>
        <dbReference type="SMART" id="SM00337"/>
    </source>
</evidence>
<sequence length="194" mass="21233">MSALYNSRDIVEDFLRHRLQQDGRVTLPPRRHHAALRSTSTSSLTWRAVRVMTSHRDFHPDLTAVLRSACDDLARRYHGDLAANLSALSQQDGVEAAGLGGLTAVREELFRDGVNWGRIVAMMEVGGAVCSEAVKTGGAQQVEVIAGWMEEGLDSLQGWIDDNGGWVGGLLFPLPPRHHQRAGDCSSVLGFNYL</sequence>
<keyword evidence="5" id="KW-1185">Reference proteome</keyword>
<dbReference type="Ensembl" id="ENSLBET00000033131.1">
    <property type="protein sequence ID" value="ENSLBEP00000031704.1"/>
    <property type="gene ID" value="ENSLBEG00000023934.1"/>
</dbReference>
<keyword evidence="2" id="KW-0053">Apoptosis</keyword>
<dbReference type="GO" id="GO:0042981">
    <property type="term" value="P:regulation of apoptotic process"/>
    <property type="evidence" value="ECO:0007669"/>
    <property type="project" value="InterPro"/>
</dbReference>
<dbReference type="CDD" id="cd06845">
    <property type="entry name" value="Bcl-2_like"/>
    <property type="match status" value="1"/>
</dbReference>
<dbReference type="PANTHER" id="PTHR11256">
    <property type="entry name" value="BCL-2 RELATED"/>
    <property type="match status" value="1"/>
</dbReference>
<organism evidence="4 5">
    <name type="scientific">Labrus bergylta</name>
    <name type="common">ballan wrasse</name>
    <dbReference type="NCBI Taxonomy" id="56723"/>
    <lineage>
        <taxon>Eukaryota</taxon>
        <taxon>Metazoa</taxon>
        <taxon>Chordata</taxon>
        <taxon>Craniata</taxon>
        <taxon>Vertebrata</taxon>
        <taxon>Euteleostomi</taxon>
        <taxon>Actinopterygii</taxon>
        <taxon>Neopterygii</taxon>
        <taxon>Teleostei</taxon>
        <taxon>Neoteleostei</taxon>
        <taxon>Acanthomorphata</taxon>
        <taxon>Eupercaria</taxon>
        <taxon>Labriformes</taxon>
        <taxon>Labridae</taxon>
        <taxon>Labrus</taxon>
    </lineage>
</organism>
<protein>
    <submittedName>
        <fullName evidence="4">Apoptosis regulator Bcl-2-like</fullName>
    </submittedName>
</protein>
<dbReference type="Pfam" id="PF00452">
    <property type="entry name" value="Bcl-2"/>
    <property type="match status" value="1"/>
</dbReference>
<evidence type="ECO:0000256" key="1">
    <source>
        <dbReference type="ARBA" id="ARBA00009458"/>
    </source>
</evidence>
<dbReference type="InterPro" id="IPR020726">
    <property type="entry name" value="Bcl2_BH2_motif_CS"/>
</dbReference>
<dbReference type="PRINTS" id="PR01862">
    <property type="entry name" value="BCL2FAMILY"/>
</dbReference>
<dbReference type="GeneTree" id="ENSGT00940000178945"/>
<dbReference type="GO" id="GO:0005741">
    <property type="term" value="C:mitochondrial outer membrane"/>
    <property type="evidence" value="ECO:0007669"/>
    <property type="project" value="TreeGrafter"/>
</dbReference>
<dbReference type="GO" id="GO:0001836">
    <property type="term" value="P:release of cytochrome c from mitochondria"/>
    <property type="evidence" value="ECO:0007669"/>
    <property type="project" value="TreeGrafter"/>
</dbReference>
<dbReference type="InterPro" id="IPR036834">
    <property type="entry name" value="Bcl-2-like_sf"/>
</dbReference>
<dbReference type="GO" id="GO:0097192">
    <property type="term" value="P:extrinsic apoptotic signaling pathway in absence of ligand"/>
    <property type="evidence" value="ECO:0007669"/>
    <property type="project" value="TreeGrafter"/>
</dbReference>
<dbReference type="GO" id="GO:0051400">
    <property type="term" value="F:BH domain binding"/>
    <property type="evidence" value="ECO:0007669"/>
    <property type="project" value="TreeGrafter"/>
</dbReference>
<name>A0A3Q3GJH9_9LABR</name>
<evidence type="ECO:0000313" key="4">
    <source>
        <dbReference type="Ensembl" id="ENSLBEP00000031704.1"/>
    </source>
</evidence>
<dbReference type="Gene3D" id="1.10.437.10">
    <property type="entry name" value="Blc2-like"/>
    <property type="match status" value="1"/>
</dbReference>
<dbReference type="GO" id="GO:0008630">
    <property type="term" value="P:intrinsic apoptotic signaling pathway in response to DNA damage"/>
    <property type="evidence" value="ECO:0007669"/>
    <property type="project" value="TreeGrafter"/>
</dbReference>
<dbReference type="PANTHER" id="PTHR11256:SF11">
    <property type="entry name" value="APOPTOSIS REGULATOR BCL-2"/>
    <property type="match status" value="1"/>
</dbReference>
<accession>A0A3Q3GJH9</accession>
<dbReference type="PROSITE" id="PS50062">
    <property type="entry name" value="BCL2_FAMILY"/>
    <property type="match status" value="1"/>
</dbReference>
<dbReference type="STRING" id="56723.ENSLBEP00000031704"/>
<feature type="domain" description="Bcl-2 Bcl-2 homology region 1-3" evidence="3">
    <location>
        <begin position="66"/>
        <end position="166"/>
    </location>
</feature>
<reference evidence="4" key="2">
    <citation type="submission" date="2025-09" db="UniProtKB">
        <authorList>
            <consortium name="Ensembl"/>
        </authorList>
    </citation>
    <scope>IDENTIFICATION</scope>
</reference>
<evidence type="ECO:0000256" key="2">
    <source>
        <dbReference type="ARBA" id="ARBA00022703"/>
    </source>
</evidence>
<dbReference type="SUPFAM" id="SSF56854">
    <property type="entry name" value="Bcl-2 inhibitors of programmed cell death"/>
    <property type="match status" value="1"/>
</dbReference>